<proteinExistence type="predicted"/>
<name>A0A382S5T2_9ZZZZ</name>
<dbReference type="Gene3D" id="2.60.120.620">
    <property type="entry name" value="q2cbj1_9rhob like domain"/>
    <property type="match status" value="1"/>
</dbReference>
<dbReference type="AlphaFoldDB" id="A0A382S5T2"/>
<feature type="non-terminal residue" evidence="1">
    <location>
        <position position="1"/>
    </location>
</feature>
<reference evidence="1" key="1">
    <citation type="submission" date="2018-05" db="EMBL/GenBank/DDBJ databases">
        <authorList>
            <person name="Lanie J.A."/>
            <person name="Ng W.-L."/>
            <person name="Kazmierczak K.M."/>
            <person name="Andrzejewski T.M."/>
            <person name="Davidsen T.M."/>
            <person name="Wayne K.J."/>
            <person name="Tettelin H."/>
            <person name="Glass J.I."/>
            <person name="Rusch D."/>
            <person name="Podicherti R."/>
            <person name="Tsui H.-C.T."/>
            <person name="Winkler M.E."/>
        </authorList>
    </citation>
    <scope>NUCLEOTIDE SEQUENCE</scope>
</reference>
<protein>
    <submittedName>
        <fullName evidence="1">Uncharacterized protein</fullName>
    </submittedName>
</protein>
<evidence type="ECO:0000313" key="1">
    <source>
        <dbReference type="EMBL" id="SVD04587.1"/>
    </source>
</evidence>
<sequence>VFEVDFLEPNKPYSCTDGYFNQLKETIDAMRKKDPMGRKISNAYTGWQSNDGCESHPAFQQLMRKIKTIFDGSVLPFHGLDTGKAQMVVGNSWANVNDNGAWNKPHLHNGCWYSGAIYIKA</sequence>
<dbReference type="EMBL" id="UINC01126236">
    <property type="protein sequence ID" value="SVD04587.1"/>
    <property type="molecule type" value="Genomic_DNA"/>
</dbReference>
<organism evidence="1">
    <name type="scientific">marine metagenome</name>
    <dbReference type="NCBI Taxonomy" id="408172"/>
    <lineage>
        <taxon>unclassified sequences</taxon>
        <taxon>metagenomes</taxon>
        <taxon>ecological metagenomes</taxon>
    </lineage>
</organism>
<feature type="non-terminal residue" evidence="1">
    <location>
        <position position="121"/>
    </location>
</feature>
<gene>
    <name evidence="1" type="ORF">METZ01_LOCUS357441</name>
</gene>
<accession>A0A382S5T2</accession>